<reference evidence="1 2" key="1">
    <citation type="submission" date="2016-10" db="EMBL/GenBank/DDBJ databases">
        <authorList>
            <person name="de Groot N.N."/>
        </authorList>
    </citation>
    <scope>NUCLEOTIDE SEQUENCE [LARGE SCALE GENOMIC DNA]</scope>
    <source>
        <strain evidence="1 2">LMG 2247</strain>
    </source>
</reference>
<organism evidence="1 2">
    <name type="scientific">Paraburkholderia phenazinium</name>
    <dbReference type="NCBI Taxonomy" id="60549"/>
    <lineage>
        <taxon>Bacteria</taxon>
        <taxon>Pseudomonadati</taxon>
        <taxon>Pseudomonadota</taxon>
        <taxon>Betaproteobacteria</taxon>
        <taxon>Burkholderiales</taxon>
        <taxon>Burkholderiaceae</taxon>
        <taxon>Paraburkholderia</taxon>
    </lineage>
</organism>
<name>A0A1G8B0Y9_9BURK</name>
<evidence type="ECO:0000313" key="1">
    <source>
        <dbReference type="EMBL" id="SDH26785.1"/>
    </source>
</evidence>
<sequence length="57" mass="6657">MHRVYSFGVPDPKQMPDPAKLHTQHLIHRAPQNLRDETRLARVFFYLKWAAQTIGTA</sequence>
<dbReference type="EMBL" id="FNCJ01000008">
    <property type="protein sequence ID" value="SDH26785.1"/>
    <property type="molecule type" value="Genomic_DNA"/>
</dbReference>
<dbReference type="Proteomes" id="UP000199706">
    <property type="component" value="Unassembled WGS sequence"/>
</dbReference>
<dbReference type="AlphaFoldDB" id="A0A1G8B0Y9"/>
<protein>
    <submittedName>
        <fullName evidence="1">Uncharacterized protein</fullName>
    </submittedName>
</protein>
<gene>
    <name evidence="1" type="ORF">SAMN05216466_108176</name>
</gene>
<proteinExistence type="predicted"/>
<accession>A0A1G8B0Y9</accession>
<evidence type="ECO:0000313" key="2">
    <source>
        <dbReference type="Proteomes" id="UP000199706"/>
    </source>
</evidence>